<dbReference type="PANTHER" id="PTHR39550:SF1">
    <property type="entry name" value="SLL0658 PROTEIN"/>
    <property type="match status" value="1"/>
</dbReference>
<proteinExistence type="predicted"/>
<gene>
    <name evidence="1" type="ORF">S01H1_85371</name>
</gene>
<reference evidence="1" key="1">
    <citation type="journal article" date="2014" name="Front. Microbiol.">
        <title>High frequency of phylogenetically diverse reductive dehalogenase-homologous genes in deep subseafloor sedimentary metagenomes.</title>
        <authorList>
            <person name="Kawai M."/>
            <person name="Futagami T."/>
            <person name="Toyoda A."/>
            <person name="Takaki Y."/>
            <person name="Nishi S."/>
            <person name="Hori S."/>
            <person name="Arai W."/>
            <person name="Tsubouchi T."/>
            <person name="Morono Y."/>
            <person name="Uchiyama I."/>
            <person name="Ito T."/>
            <person name="Fujiyama A."/>
            <person name="Inagaki F."/>
            <person name="Takami H."/>
        </authorList>
    </citation>
    <scope>NUCLEOTIDE SEQUENCE</scope>
    <source>
        <strain evidence="1">Expedition CK06-06</strain>
    </source>
</reference>
<name>X0Y214_9ZZZZ</name>
<sequence>VDEVIIDEKVARMQARVLGLKVVGTLGLLLRAKNRGLIHEIRPSINMILEEGIYIHENIVRGILQEARE</sequence>
<feature type="non-terminal residue" evidence="1">
    <location>
        <position position="1"/>
    </location>
</feature>
<evidence type="ECO:0008006" key="2">
    <source>
        <dbReference type="Google" id="ProtNLM"/>
    </source>
</evidence>
<dbReference type="PANTHER" id="PTHR39550">
    <property type="entry name" value="SLL0658 PROTEIN"/>
    <property type="match status" value="1"/>
</dbReference>
<accession>X0Y214</accession>
<evidence type="ECO:0000313" key="1">
    <source>
        <dbReference type="EMBL" id="GAG49730.1"/>
    </source>
</evidence>
<dbReference type="AlphaFoldDB" id="X0Y214"/>
<dbReference type="Pfam" id="PF11848">
    <property type="entry name" value="DUF3368"/>
    <property type="match status" value="1"/>
</dbReference>
<organism evidence="1">
    <name type="scientific">marine sediment metagenome</name>
    <dbReference type="NCBI Taxonomy" id="412755"/>
    <lineage>
        <taxon>unclassified sequences</taxon>
        <taxon>metagenomes</taxon>
        <taxon>ecological metagenomes</taxon>
    </lineage>
</organism>
<dbReference type="EMBL" id="BARS01058604">
    <property type="protein sequence ID" value="GAG49730.1"/>
    <property type="molecule type" value="Genomic_DNA"/>
</dbReference>
<protein>
    <recommendedName>
        <fullName evidence="2">DUF3368 domain-containing protein</fullName>
    </recommendedName>
</protein>
<dbReference type="InterPro" id="IPR021799">
    <property type="entry name" value="PIN-like_prokaryotic"/>
</dbReference>
<comment type="caution">
    <text evidence="1">The sequence shown here is derived from an EMBL/GenBank/DDBJ whole genome shotgun (WGS) entry which is preliminary data.</text>
</comment>